<sequence>MEQDDAVSTFSYDGDGEADTFSIHQLRAAVNSHFCVACQLRKLAEGGYHKVYEVIGEDETVLGIVRVASPAFPRDKLESEVATLRYLATHTEIPVPQVFAWNSDPFNPVGAEYMIMQKVPGVSANTQWNTLPMNVKERVVSQVARYLKAIFALRFEHAGSLYLSSPSRNDVYVGPIVSTPFYRAIDGVIRVPDAALQLSTRLSQYRGPFSNVSDYLQSFLHTELCVLAHHRPVVLSELEVADAQEADARLVTGERVLRKALELCTVYPGNNSPGVPMTTPTKPFSLRLDDFRLSNIMIDDKSGVVTGLIDFEGTTVAPLWECAVVPGWLLDCDDPEGRYEGGSNEDRRRLLDVFWKTMDDTEWREMYENGKPFRRLSDRLSFQIGIWSMRGGEEWVDERLAWAKLHPGISMPEKN</sequence>
<dbReference type="PANTHER" id="PTHR21310:SF13">
    <property type="entry name" value="AMINOGLYCOSIDE PHOSPHOTRANSFERASE DOMAIN-CONTAINING PROTEIN"/>
    <property type="match status" value="1"/>
</dbReference>
<dbReference type="AlphaFoldDB" id="A0A8I2YUV3"/>
<accession>A0A8I2YUV3</accession>
<dbReference type="Pfam" id="PF01636">
    <property type="entry name" value="APH"/>
    <property type="match status" value="1"/>
</dbReference>
<keyword evidence="3" id="KW-1185">Reference proteome</keyword>
<dbReference type="SUPFAM" id="SSF56112">
    <property type="entry name" value="Protein kinase-like (PK-like)"/>
    <property type="match status" value="1"/>
</dbReference>
<protein>
    <submittedName>
        <fullName evidence="2">Phosphotransferase enzyme family-domain-containing protein</fullName>
    </submittedName>
</protein>
<dbReference type="InterPro" id="IPR002575">
    <property type="entry name" value="Aminoglycoside_PTrfase"/>
</dbReference>
<dbReference type="InterPro" id="IPR051678">
    <property type="entry name" value="AGP_Transferase"/>
</dbReference>
<gene>
    <name evidence="2" type="ORF">JVT61DRAFT_14600</name>
</gene>
<evidence type="ECO:0000259" key="1">
    <source>
        <dbReference type="Pfam" id="PF01636"/>
    </source>
</evidence>
<dbReference type="PANTHER" id="PTHR21310">
    <property type="entry name" value="AMINOGLYCOSIDE PHOSPHOTRANSFERASE-RELATED-RELATED"/>
    <property type="match status" value="1"/>
</dbReference>
<dbReference type="EMBL" id="JAGFBS010000008">
    <property type="protein sequence ID" value="KAG6377822.1"/>
    <property type="molecule type" value="Genomic_DNA"/>
</dbReference>
<dbReference type="InterPro" id="IPR011009">
    <property type="entry name" value="Kinase-like_dom_sf"/>
</dbReference>
<dbReference type="Proteomes" id="UP000683000">
    <property type="component" value="Unassembled WGS sequence"/>
</dbReference>
<dbReference type="GO" id="GO:0016740">
    <property type="term" value="F:transferase activity"/>
    <property type="evidence" value="ECO:0007669"/>
    <property type="project" value="UniProtKB-KW"/>
</dbReference>
<dbReference type="OrthoDB" id="10003767at2759"/>
<proteinExistence type="predicted"/>
<organism evidence="2 3">
    <name type="scientific">Boletus reticuloceps</name>
    <dbReference type="NCBI Taxonomy" id="495285"/>
    <lineage>
        <taxon>Eukaryota</taxon>
        <taxon>Fungi</taxon>
        <taxon>Dikarya</taxon>
        <taxon>Basidiomycota</taxon>
        <taxon>Agaricomycotina</taxon>
        <taxon>Agaricomycetes</taxon>
        <taxon>Agaricomycetidae</taxon>
        <taxon>Boletales</taxon>
        <taxon>Boletineae</taxon>
        <taxon>Boletaceae</taxon>
        <taxon>Boletoideae</taxon>
        <taxon>Boletus</taxon>
    </lineage>
</organism>
<reference evidence="2" key="1">
    <citation type="submission" date="2021-03" db="EMBL/GenBank/DDBJ databases">
        <title>Evolutionary innovations through gain and loss of genes in the ectomycorrhizal Boletales.</title>
        <authorList>
            <person name="Wu G."/>
            <person name="Miyauchi S."/>
            <person name="Morin E."/>
            <person name="Yang Z.-L."/>
            <person name="Xu J."/>
            <person name="Martin F.M."/>
        </authorList>
    </citation>
    <scope>NUCLEOTIDE SEQUENCE</scope>
    <source>
        <strain evidence="2">BR01</strain>
    </source>
</reference>
<feature type="domain" description="Aminoglycoside phosphotransferase" evidence="1">
    <location>
        <begin position="42"/>
        <end position="320"/>
    </location>
</feature>
<evidence type="ECO:0000313" key="2">
    <source>
        <dbReference type="EMBL" id="KAG6377822.1"/>
    </source>
</evidence>
<name>A0A8I2YUV3_9AGAM</name>
<comment type="caution">
    <text evidence="2">The sequence shown here is derived from an EMBL/GenBank/DDBJ whole genome shotgun (WGS) entry which is preliminary data.</text>
</comment>
<keyword evidence="2" id="KW-0808">Transferase</keyword>
<dbReference type="Gene3D" id="3.30.200.20">
    <property type="entry name" value="Phosphorylase Kinase, domain 1"/>
    <property type="match status" value="1"/>
</dbReference>
<evidence type="ECO:0000313" key="3">
    <source>
        <dbReference type="Proteomes" id="UP000683000"/>
    </source>
</evidence>